<dbReference type="CDD" id="cd19371">
    <property type="entry name" value="UDG-F1-like"/>
    <property type="match status" value="1"/>
</dbReference>
<dbReference type="GO" id="GO:0097510">
    <property type="term" value="P:base-excision repair, AP site formation via deaminated base removal"/>
    <property type="evidence" value="ECO:0007669"/>
    <property type="project" value="TreeGrafter"/>
</dbReference>
<comment type="caution">
    <text evidence="1">The sequence shown here is derived from an EMBL/GenBank/DDBJ whole genome shotgun (WGS) entry which is preliminary data.</text>
</comment>
<dbReference type="EMBL" id="NNRM01000052">
    <property type="protein sequence ID" value="OYR20874.1"/>
    <property type="molecule type" value="Genomic_DNA"/>
</dbReference>
<sequence length="283" mass="31476">MTVRLKAAMEEFLAEWPADLSEPWRSFLGNVTLDFDGISPELELEIWEPIFPVRRGKHFPGMPQGTHCLRAFDGILPDNVRCVVLGQDPYPEPGFATGRAFEAGNLTGWNELDKMFSKSIRAYTQQIIAARTGDLSYARSFADWPKTLDAIENGTVELEQPSEIADRWVNEGALLLNASLTLTRFKVDIDPHQSQGHLVLWRPLIVKTLRLLAARGKPLVFLGFGDAAAQALKLAGIDETIGGNVRCVLREHPARADEVLALPNPFVLCNNFLEEMGSKPIAW</sequence>
<organism evidence="1 2">
    <name type="scientific">Brucella pseudogrignonensis</name>
    <dbReference type="NCBI Taxonomy" id="419475"/>
    <lineage>
        <taxon>Bacteria</taxon>
        <taxon>Pseudomonadati</taxon>
        <taxon>Pseudomonadota</taxon>
        <taxon>Alphaproteobacteria</taxon>
        <taxon>Hyphomicrobiales</taxon>
        <taxon>Brucellaceae</taxon>
        <taxon>Brucella/Ochrobactrum group</taxon>
        <taxon>Brucella</taxon>
    </lineage>
</organism>
<keyword evidence="2" id="KW-1185">Reference proteome</keyword>
<evidence type="ECO:0000313" key="2">
    <source>
        <dbReference type="Proteomes" id="UP000216188"/>
    </source>
</evidence>
<dbReference type="Gene3D" id="3.40.470.10">
    <property type="entry name" value="Uracil-DNA glycosylase-like domain"/>
    <property type="match status" value="1"/>
</dbReference>
<dbReference type="RefSeq" id="WP_007880023.1">
    <property type="nucleotide sequence ID" value="NZ_CAXURC020000002.1"/>
</dbReference>
<dbReference type="InterPro" id="IPR002043">
    <property type="entry name" value="UDG_fam1"/>
</dbReference>
<dbReference type="PANTHER" id="PTHR11264">
    <property type="entry name" value="URACIL-DNA GLYCOSYLASE"/>
    <property type="match status" value="1"/>
</dbReference>
<dbReference type="AlphaFoldDB" id="A0A256G1A7"/>
<dbReference type="InterPro" id="IPR036895">
    <property type="entry name" value="Uracil-DNA_glycosylase-like_sf"/>
</dbReference>
<dbReference type="GO" id="GO:0004844">
    <property type="term" value="F:uracil DNA N-glycosylase activity"/>
    <property type="evidence" value="ECO:0007669"/>
    <property type="project" value="InterPro"/>
</dbReference>
<accession>A0A256G1A7</accession>
<protein>
    <submittedName>
        <fullName evidence="1">Uracil DNA glycosylase superfamily protein</fullName>
    </submittedName>
</protein>
<proteinExistence type="predicted"/>
<dbReference type="Proteomes" id="UP000216188">
    <property type="component" value="Unassembled WGS sequence"/>
</dbReference>
<dbReference type="PANTHER" id="PTHR11264:SF0">
    <property type="entry name" value="URACIL-DNA GLYCOSYLASE"/>
    <property type="match status" value="1"/>
</dbReference>
<name>A0A256G1A7_9HYPH</name>
<gene>
    <name evidence="1" type="ORF">CEV34_5267</name>
</gene>
<evidence type="ECO:0000313" key="1">
    <source>
        <dbReference type="EMBL" id="OYR20874.1"/>
    </source>
</evidence>
<dbReference type="SUPFAM" id="SSF52141">
    <property type="entry name" value="Uracil-DNA glycosylase-like"/>
    <property type="match status" value="1"/>
</dbReference>
<dbReference type="STRING" id="419475.A8A54_16105"/>
<reference evidence="1 2" key="1">
    <citation type="submission" date="2017-07" db="EMBL/GenBank/DDBJ databases">
        <title>Phylogenetic study on the rhizospheric bacterium Ochrobactrum sp. A44.</title>
        <authorList>
            <person name="Krzyzanowska D.M."/>
            <person name="Ossowicki A."/>
            <person name="Rajewska M."/>
            <person name="Maciag T."/>
            <person name="Kaczynski Z."/>
            <person name="Czerwicka M."/>
            <person name="Jafra S."/>
        </authorList>
    </citation>
    <scope>NUCLEOTIDE SEQUENCE [LARGE SCALE GENOMIC DNA]</scope>
    <source>
        <strain evidence="1 2">CCUG 30717</strain>
    </source>
</reference>